<dbReference type="InterPro" id="IPR013087">
    <property type="entry name" value="Znf_C2H2_type"/>
</dbReference>
<dbReference type="Pfam" id="PF00096">
    <property type="entry name" value="zf-C2H2"/>
    <property type="match status" value="2"/>
</dbReference>
<dbReference type="PANTHER" id="PTHR10039:SF14">
    <property type="entry name" value="NACHT DOMAIN-CONTAINING PROTEIN"/>
    <property type="match status" value="1"/>
</dbReference>
<accession>A0AA39X681</accession>
<proteinExistence type="predicted"/>
<dbReference type="InterPro" id="IPR056884">
    <property type="entry name" value="NPHP3-like_N"/>
</dbReference>
<evidence type="ECO:0000256" key="2">
    <source>
        <dbReference type="ARBA" id="ARBA00022723"/>
    </source>
</evidence>
<dbReference type="PROSITE" id="PS00028">
    <property type="entry name" value="ZINC_FINGER_C2H2_1"/>
    <property type="match status" value="2"/>
</dbReference>
<keyword evidence="5" id="KW-0862">Zinc</keyword>
<comment type="subcellular location">
    <subcellularLocation>
        <location evidence="1">Nucleus</location>
    </subcellularLocation>
</comment>
<dbReference type="InterPro" id="IPR036236">
    <property type="entry name" value="Znf_C2H2_sf"/>
</dbReference>
<dbReference type="PROSITE" id="PS50157">
    <property type="entry name" value="ZINC_FINGER_C2H2_2"/>
    <property type="match status" value="2"/>
</dbReference>
<gene>
    <name evidence="10" type="ORF">B0T14DRAFT_146178</name>
</gene>
<keyword evidence="11" id="KW-1185">Reference proteome</keyword>
<dbReference type="Pfam" id="PF22939">
    <property type="entry name" value="WHD_GPIID"/>
    <property type="match status" value="1"/>
</dbReference>
<evidence type="ECO:0000256" key="6">
    <source>
        <dbReference type="ARBA" id="ARBA00023125"/>
    </source>
</evidence>
<evidence type="ECO:0000313" key="11">
    <source>
        <dbReference type="Proteomes" id="UP001175000"/>
    </source>
</evidence>
<sequence>MARAILSQLLIQDTSLLLHLETTMTSSGQAVLCSRELAKELLNIALRSRKTYVILDGIDECARDDRKEICTWFRSFADSLPTAKQDEIRCLFLSQDDGFARKDLSMLPTLSITEDRTSGDIVGYTRHWQKRIEERFGSLQDTGLDLFGIVPKRSQGMFIFAKSVLHLLHEWMAERFPHQLEEVYSRILQRLLDSHIAVQQRDITKKLLSWISLSKRPLRWYEIQAAISIDLEKESVNDANRRLVDTSKYLCASFVEIYPDQTVVFVHGTVRDFLKSAGVEVMIPAKVELELCLLSIAYLNLPAICTPGKDSLIRGHFAFYDYAVAYWSHHFMAWLSETDHDDSDILELEETFEPFIDQHFRHECPPINVSKQMHEKLQPMKDFEFYESLTQAVVWSRKQLLVADDLETDENKQYPLDFPNISRLIRSLLEDTVKENPAQDVKEALELYYGRKWFRCPMLYCRHFYDGFEAQDDRGNHVLRRKRAYMCTFEGCHMATFGCVSKKDLDKHLLDTHGVGRTFPTVQDPNGSSRVLKHPATFQCTLCPKRFTRAYNMRSHLRAHTNERPFTCTVCGKAFARQCDRKMHQNLHSEEKKFVCKGDLKNGGQWGCGRRFARVGALGRHFRSEAGRICTKPLLDEEMVEQQRIWEESTDG</sequence>
<evidence type="ECO:0000259" key="9">
    <source>
        <dbReference type="PROSITE" id="PS50157"/>
    </source>
</evidence>
<evidence type="ECO:0000313" key="10">
    <source>
        <dbReference type="EMBL" id="KAK0627896.1"/>
    </source>
</evidence>
<organism evidence="10 11">
    <name type="scientific">Immersiella caudata</name>
    <dbReference type="NCBI Taxonomy" id="314043"/>
    <lineage>
        <taxon>Eukaryota</taxon>
        <taxon>Fungi</taxon>
        <taxon>Dikarya</taxon>
        <taxon>Ascomycota</taxon>
        <taxon>Pezizomycotina</taxon>
        <taxon>Sordariomycetes</taxon>
        <taxon>Sordariomycetidae</taxon>
        <taxon>Sordariales</taxon>
        <taxon>Lasiosphaeriaceae</taxon>
        <taxon>Immersiella</taxon>
    </lineage>
</organism>
<evidence type="ECO:0000256" key="1">
    <source>
        <dbReference type="ARBA" id="ARBA00004123"/>
    </source>
</evidence>
<dbReference type="Pfam" id="PF24883">
    <property type="entry name" value="NPHP3_N"/>
    <property type="match status" value="1"/>
</dbReference>
<keyword evidence="3" id="KW-0677">Repeat</keyword>
<dbReference type="SUPFAM" id="SSF57667">
    <property type="entry name" value="beta-beta-alpha zinc fingers"/>
    <property type="match status" value="1"/>
</dbReference>
<feature type="domain" description="C2H2-type" evidence="9">
    <location>
        <begin position="538"/>
        <end position="565"/>
    </location>
</feature>
<evidence type="ECO:0000256" key="7">
    <source>
        <dbReference type="ARBA" id="ARBA00023242"/>
    </source>
</evidence>
<dbReference type="PANTHER" id="PTHR10039">
    <property type="entry name" value="AMELOGENIN"/>
    <property type="match status" value="1"/>
</dbReference>
<dbReference type="AlphaFoldDB" id="A0AA39X681"/>
<dbReference type="FunFam" id="3.30.160.60:FF:000146">
    <property type="entry name" value="C2H2 type zinc finger protein"/>
    <property type="match status" value="1"/>
</dbReference>
<evidence type="ECO:0000256" key="5">
    <source>
        <dbReference type="ARBA" id="ARBA00022833"/>
    </source>
</evidence>
<feature type="domain" description="C2H2-type" evidence="9">
    <location>
        <begin position="566"/>
        <end position="593"/>
    </location>
</feature>
<evidence type="ECO:0000256" key="3">
    <source>
        <dbReference type="ARBA" id="ARBA00022737"/>
    </source>
</evidence>
<keyword evidence="4 8" id="KW-0863">Zinc-finger</keyword>
<reference evidence="10" key="1">
    <citation type="submission" date="2023-06" db="EMBL/GenBank/DDBJ databases">
        <title>Genome-scale phylogeny and comparative genomics of the fungal order Sordariales.</title>
        <authorList>
            <consortium name="Lawrence Berkeley National Laboratory"/>
            <person name="Hensen N."/>
            <person name="Bonometti L."/>
            <person name="Westerberg I."/>
            <person name="Brannstrom I.O."/>
            <person name="Guillou S."/>
            <person name="Cros-Aarteil S."/>
            <person name="Calhoun S."/>
            <person name="Haridas S."/>
            <person name="Kuo A."/>
            <person name="Mondo S."/>
            <person name="Pangilinan J."/>
            <person name="Riley R."/>
            <person name="Labutti K."/>
            <person name="Andreopoulos B."/>
            <person name="Lipzen A."/>
            <person name="Chen C."/>
            <person name="Yanf M."/>
            <person name="Daum C."/>
            <person name="Ng V."/>
            <person name="Clum A."/>
            <person name="Steindorff A."/>
            <person name="Ohm R."/>
            <person name="Martin F."/>
            <person name="Silar P."/>
            <person name="Natvig D."/>
            <person name="Lalanne C."/>
            <person name="Gautier V."/>
            <person name="Ament-Velasquez S.L."/>
            <person name="Kruys A."/>
            <person name="Hutchinson M.I."/>
            <person name="Powell A.J."/>
            <person name="Barry K."/>
            <person name="Miller A.N."/>
            <person name="Grigoriev I.V."/>
            <person name="Debuchy R."/>
            <person name="Gladieux P."/>
            <person name="Thoren M.H."/>
            <person name="Johannesson H."/>
        </authorList>
    </citation>
    <scope>NUCLEOTIDE SEQUENCE</scope>
    <source>
        <strain evidence="10">CBS 606.72</strain>
    </source>
</reference>
<dbReference type="Gene3D" id="3.30.160.60">
    <property type="entry name" value="Classic Zinc Finger"/>
    <property type="match status" value="3"/>
</dbReference>
<dbReference type="GO" id="GO:0005634">
    <property type="term" value="C:nucleus"/>
    <property type="evidence" value="ECO:0007669"/>
    <property type="project" value="UniProtKB-SubCell"/>
</dbReference>
<keyword evidence="2" id="KW-0479">Metal-binding</keyword>
<dbReference type="InterPro" id="IPR054471">
    <property type="entry name" value="GPIID_WHD"/>
</dbReference>
<comment type="caution">
    <text evidence="10">The sequence shown here is derived from an EMBL/GenBank/DDBJ whole genome shotgun (WGS) entry which is preliminary data.</text>
</comment>
<dbReference type="EMBL" id="JAULSU010000002">
    <property type="protein sequence ID" value="KAK0627896.1"/>
    <property type="molecule type" value="Genomic_DNA"/>
</dbReference>
<dbReference type="GO" id="GO:0008270">
    <property type="term" value="F:zinc ion binding"/>
    <property type="evidence" value="ECO:0007669"/>
    <property type="project" value="UniProtKB-KW"/>
</dbReference>
<keyword evidence="6" id="KW-0238">DNA-binding</keyword>
<evidence type="ECO:0000256" key="4">
    <source>
        <dbReference type="ARBA" id="ARBA00022771"/>
    </source>
</evidence>
<dbReference type="SMART" id="SM00355">
    <property type="entry name" value="ZnF_C2H2"/>
    <property type="match status" value="3"/>
</dbReference>
<dbReference type="GO" id="GO:0003677">
    <property type="term" value="F:DNA binding"/>
    <property type="evidence" value="ECO:0007669"/>
    <property type="project" value="UniProtKB-KW"/>
</dbReference>
<protein>
    <recommendedName>
        <fullName evidence="9">C2H2-type domain-containing protein</fullName>
    </recommendedName>
</protein>
<dbReference type="Proteomes" id="UP001175000">
    <property type="component" value="Unassembled WGS sequence"/>
</dbReference>
<dbReference type="FunFam" id="3.30.160.60:FF:001009">
    <property type="entry name" value="Zinc finger protein 26"/>
    <property type="match status" value="1"/>
</dbReference>
<evidence type="ECO:0000256" key="8">
    <source>
        <dbReference type="PROSITE-ProRule" id="PRU00042"/>
    </source>
</evidence>
<keyword evidence="7" id="KW-0539">Nucleus</keyword>
<name>A0AA39X681_9PEZI</name>